<dbReference type="EC" id="3.2.1.72" evidence="6"/>
<protein>
    <submittedName>
        <fullName evidence="6">Xylan 1,3-beta-xylosidase</fullName>
        <ecNumber evidence="6">3.2.1.72</ecNumber>
    </submittedName>
</protein>
<evidence type="ECO:0000256" key="3">
    <source>
        <dbReference type="ARBA" id="ARBA00023295"/>
    </source>
</evidence>
<keyword evidence="3 4" id="KW-0326">Glycosidase</keyword>
<evidence type="ECO:0000256" key="2">
    <source>
        <dbReference type="ARBA" id="ARBA00022801"/>
    </source>
</evidence>
<organism evidence="6 7">
    <name type="scientific">Vibrio hippocampi</name>
    <dbReference type="NCBI Taxonomy" id="654686"/>
    <lineage>
        <taxon>Bacteria</taxon>
        <taxon>Pseudomonadati</taxon>
        <taxon>Pseudomonadota</taxon>
        <taxon>Gammaproteobacteria</taxon>
        <taxon>Vibrionales</taxon>
        <taxon>Vibrionaceae</taxon>
        <taxon>Vibrio</taxon>
    </lineage>
</organism>
<dbReference type="InterPro" id="IPR041542">
    <property type="entry name" value="GH43_C2"/>
</dbReference>
<dbReference type="CDD" id="cd09000">
    <property type="entry name" value="GH43_SXA-like"/>
    <property type="match status" value="1"/>
</dbReference>
<evidence type="ECO:0000313" key="6">
    <source>
        <dbReference type="EMBL" id="CAH0528824.1"/>
    </source>
</evidence>
<comment type="similarity">
    <text evidence="1 4">Belongs to the glycosyl hydrolase 43 family.</text>
</comment>
<comment type="caution">
    <text evidence="6">The sequence shown here is derived from an EMBL/GenBank/DDBJ whole genome shotgun (WGS) entry which is preliminary data.</text>
</comment>
<dbReference type="SUPFAM" id="SSF75005">
    <property type="entry name" value="Arabinanase/levansucrase/invertase"/>
    <property type="match status" value="1"/>
</dbReference>
<keyword evidence="7" id="KW-1185">Reference proteome</keyword>
<dbReference type="PANTHER" id="PTHR42812:SF12">
    <property type="entry name" value="BETA-XYLOSIDASE-RELATED"/>
    <property type="match status" value="1"/>
</dbReference>
<dbReference type="Gene3D" id="2.115.10.20">
    <property type="entry name" value="Glycosyl hydrolase domain, family 43"/>
    <property type="match status" value="1"/>
</dbReference>
<gene>
    <name evidence="6" type="primary">xloA</name>
    <name evidence="6" type="ORF">VHP8226_02851</name>
</gene>
<dbReference type="EMBL" id="CAKLCM010000003">
    <property type="protein sequence ID" value="CAH0528824.1"/>
    <property type="molecule type" value="Genomic_DNA"/>
</dbReference>
<proteinExistence type="inferred from homology"/>
<dbReference type="InterPro" id="IPR051795">
    <property type="entry name" value="Glycosyl_Hydrlase_43"/>
</dbReference>
<dbReference type="Gene3D" id="2.60.120.200">
    <property type="match status" value="1"/>
</dbReference>
<dbReference type="Pfam" id="PF17851">
    <property type="entry name" value="GH43_C2"/>
    <property type="match status" value="1"/>
</dbReference>
<dbReference type="GO" id="GO:0033914">
    <property type="term" value="F:xylan 1,3-beta-xylosidase activity"/>
    <property type="evidence" value="ECO:0007669"/>
    <property type="project" value="UniProtKB-EC"/>
</dbReference>
<evidence type="ECO:0000256" key="4">
    <source>
        <dbReference type="RuleBase" id="RU361187"/>
    </source>
</evidence>
<name>A0ABM8ZL38_9VIBR</name>
<sequence>MKQVIKNPILTGFNPDPSIIRVGNDYFIATSTFEWFPGVQIHHSKDLVNWRLIGHVLTKKSQLDMTGMDNSEGVYAPTLSYSNGKFWLCFSNVHACRGGNWMATPCYLVTADNIEGPWSEPIAIGSYGFDPSMFHDDDGKKYILNMIWDGRAQTNFFGGIVLQEFDPTSNQLIGKPKNIFKGTELGCTEGPQILKKDGYYYLVTAEGGTARDHAVTVCRSKKIWGPYEVHPDNPILTSRFQEHAPLARAGHGFFVDTQHGEWYLTHLCSRRIPNPEGYQFIPKYDNGYSILGRETAIQKVHWQNNWPYVTTGKTPVLKVEAPNLPPCPWPKTIGIDNFTDTKLSLEYQTLNQPFDNSWGSLSEKPGKLRLKGRHYLSSRYQQSLIARRFKSFYATAETKLEFSPETPLEMAGLCAYYARNGYYFLKLSASDDGKTEIQIVGNINDNYIEFTSPTTINPNEGVWMRLDLKKQWYHFSYSLDGIQWHTIGEPLNSTPLSDEGGPDIFRFTGSFAALFVADISGQLKHADFDYFSYQDNEKTQS</sequence>
<keyword evidence="2 4" id="KW-0378">Hydrolase</keyword>
<evidence type="ECO:0000256" key="1">
    <source>
        <dbReference type="ARBA" id="ARBA00009865"/>
    </source>
</evidence>
<dbReference type="RefSeq" id="WP_237485724.1">
    <property type="nucleotide sequence ID" value="NZ_CAKLCM010000003.1"/>
</dbReference>
<dbReference type="Proteomes" id="UP000838160">
    <property type="component" value="Unassembled WGS sequence"/>
</dbReference>
<dbReference type="InterPro" id="IPR006710">
    <property type="entry name" value="Glyco_hydro_43"/>
</dbReference>
<dbReference type="InterPro" id="IPR013320">
    <property type="entry name" value="ConA-like_dom_sf"/>
</dbReference>
<reference evidence="6" key="1">
    <citation type="submission" date="2021-12" db="EMBL/GenBank/DDBJ databases">
        <authorList>
            <person name="Rodrigo-Torres L."/>
            <person name="Arahal R. D."/>
            <person name="Lucena T."/>
        </authorList>
    </citation>
    <scope>NUCLEOTIDE SEQUENCE</scope>
    <source>
        <strain evidence="6">CECT 8226</strain>
    </source>
</reference>
<accession>A0ABM8ZL38</accession>
<evidence type="ECO:0000259" key="5">
    <source>
        <dbReference type="Pfam" id="PF17851"/>
    </source>
</evidence>
<dbReference type="SUPFAM" id="SSF49899">
    <property type="entry name" value="Concanavalin A-like lectins/glucanases"/>
    <property type="match status" value="1"/>
</dbReference>
<evidence type="ECO:0000313" key="7">
    <source>
        <dbReference type="Proteomes" id="UP000838160"/>
    </source>
</evidence>
<dbReference type="InterPro" id="IPR023296">
    <property type="entry name" value="Glyco_hydro_beta-prop_sf"/>
</dbReference>
<dbReference type="PANTHER" id="PTHR42812">
    <property type="entry name" value="BETA-XYLOSIDASE"/>
    <property type="match status" value="1"/>
</dbReference>
<feature type="domain" description="Beta-xylosidase C-terminal Concanavalin A-like" evidence="5">
    <location>
        <begin position="336"/>
        <end position="534"/>
    </location>
</feature>
<dbReference type="Pfam" id="PF04616">
    <property type="entry name" value="Glyco_hydro_43"/>
    <property type="match status" value="1"/>
</dbReference>